<reference evidence="11 12" key="1">
    <citation type="journal article" date="2020" name="Mol. Biol. Evol.">
        <title>Distinct Expression and Methylation Patterns for Genes with Different Fates following a Single Whole-Genome Duplication in Flowering Plants.</title>
        <authorList>
            <person name="Shi T."/>
            <person name="Rahmani R.S."/>
            <person name="Gugger P.F."/>
            <person name="Wang M."/>
            <person name="Li H."/>
            <person name="Zhang Y."/>
            <person name="Li Z."/>
            <person name="Wang Q."/>
            <person name="Van de Peer Y."/>
            <person name="Marchal K."/>
            <person name="Chen J."/>
        </authorList>
    </citation>
    <scope>NUCLEOTIDE SEQUENCE [LARGE SCALE GENOMIC DNA]</scope>
    <source>
        <tissue evidence="11">Leaf</tissue>
    </source>
</reference>
<keyword evidence="9" id="KW-0325">Glycoprotein</keyword>
<evidence type="ECO:0000313" key="12">
    <source>
        <dbReference type="Proteomes" id="UP000607653"/>
    </source>
</evidence>
<dbReference type="PANTHER" id="PTHR13448">
    <property type="entry name" value="TRANSMEMBRANE PROTEIN 214"/>
    <property type="match status" value="1"/>
</dbReference>
<gene>
    <name evidence="11" type="ORF">HUJ06_029897</name>
</gene>
<evidence type="ECO:0000256" key="10">
    <source>
        <dbReference type="ARBA" id="ARBA00024938"/>
    </source>
</evidence>
<evidence type="ECO:0000313" key="11">
    <source>
        <dbReference type="EMBL" id="DAD28429.1"/>
    </source>
</evidence>
<evidence type="ECO:0000256" key="8">
    <source>
        <dbReference type="ARBA" id="ARBA00023136"/>
    </source>
</evidence>
<keyword evidence="5" id="KW-0053">Apoptosis</keyword>
<keyword evidence="7" id="KW-1133">Transmembrane helix</keyword>
<evidence type="ECO:0000256" key="4">
    <source>
        <dbReference type="ARBA" id="ARBA00022692"/>
    </source>
</evidence>
<comment type="subunit">
    <text evidence="3">Constitutively interacts with CASP4; required for the localization of procaspase 4 to the ER.</text>
</comment>
<evidence type="ECO:0000256" key="7">
    <source>
        <dbReference type="ARBA" id="ARBA00022989"/>
    </source>
</evidence>
<dbReference type="GO" id="GO:0005789">
    <property type="term" value="C:endoplasmic reticulum membrane"/>
    <property type="evidence" value="ECO:0007669"/>
    <property type="project" value="UniProtKB-SubCell"/>
</dbReference>
<organism evidence="11 12">
    <name type="scientific">Nelumbo nucifera</name>
    <name type="common">Sacred lotus</name>
    <dbReference type="NCBI Taxonomy" id="4432"/>
    <lineage>
        <taxon>Eukaryota</taxon>
        <taxon>Viridiplantae</taxon>
        <taxon>Streptophyta</taxon>
        <taxon>Embryophyta</taxon>
        <taxon>Tracheophyta</taxon>
        <taxon>Spermatophyta</taxon>
        <taxon>Magnoliopsida</taxon>
        <taxon>Proteales</taxon>
        <taxon>Nelumbonaceae</taxon>
        <taxon>Nelumbo</taxon>
    </lineage>
</organism>
<name>A0A822YAW6_NELNU</name>
<evidence type="ECO:0000256" key="6">
    <source>
        <dbReference type="ARBA" id="ARBA00022824"/>
    </source>
</evidence>
<dbReference type="Proteomes" id="UP000607653">
    <property type="component" value="Unassembled WGS sequence"/>
</dbReference>
<accession>A0A822YAW6</accession>
<keyword evidence="4" id="KW-0812">Transmembrane</keyword>
<comment type="caution">
    <text evidence="11">The sequence shown here is derived from an EMBL/GenBank/DDBJ whole genome shotgun (WGS) entry which is preliminary data.</text>
</comment>
<dbReference type="PANTHER" id="PTHR13448:SF0">
    <property type="entry name" value="TRANSMEMBRANE PROTEIN 214"/>
    <property type="match status" value="1"/>
</dbReference>
<keyword evidence="6" id="KW-0256">Endoplasmic reticulum</keyword>
<comment type="subcellular location">
    <subcellularLocation>
        <location evidence="1">Endoplasmic reticulum membrane</location>
        <topology evidence="1">Multi-pass membrane protein</topology>
    </subcellularLocation>
</comment>
<protein>
    <submittedName>
        <fullName evidence="11">Uncharacterized protein</fullName>
    </submittedName>
</protein>
<proteinExistence type="inferred from homology"/>
<evidence type="ECO:0000256" key="3">
    <source>
        <dbReference type="ARBA" id="ARBA00011720"/>
    </source>
</evidence>
<keyword evidence="8" id="KW-0472">Membrane</keyword>
<evidence type="ECO:0000256" key="2">
    <source>
        <dbReference type="ARBA" id="ARBA00007984"/>
    </source>
</evidence>
<dbReference type="Pfam" id="PF10151">
    <property type="entry name" value="TMEM214"/>
    <property type="match status" value="1"/>
</dbReference>
<comment type="similarity">
    <text evidence="2">Belongs to the TMEM214 family.</text>
</comment>
<dbReference type="AlphaFoldDB" id="A0A822YAW6"/>
<evidence type="ECO:0000256" key="5">
    <source>
        <dbReference type="ARBA" id="ARBA00022703"/>
    </source>
</evidence>
<sequence length="96" mass="11277">MKQVSQQILSIAVQATEERTSELSKEAAAVFIWCLTQNPDCYKIWDKIYLDNKEVSVVILQKLSDEWKEHSMKHSSLDPLKETLKSFRLKVTFQRF</sequence>
<comment type="function">
    <text evidence="10">Critical mediator, in cooperation with CASP4, of endoplasmic reticulum-stress induced apoptosis. Required or the activation of CASP4 following endoplasmic reticulum stress.</text>
</comment>
<dbReference type="EMBL" id="DUZY01000002">
    <property type="protein sequence ID" value="DAD28429.1"/>
    <property type="molecule type" value="Genomic_DNA"/>
</dbReference>
<evidence type="ECO:0000256" key="1">
    <source>
        <dbReference type="ARBA" id="ARBA00004477"/>
    </source>
</evidence>
<evidence type="ECO:0000256" key="9">
    <source>
        <dbReference type="ARBA" id="ARBA00023180"/>
    </source>
</evidence>
<dbReference type="InterPro" id="IPR019308">
    <property type="entry name" value="TMEM214"/>
</dbReference>
<keyword evidence="12" id="KW-1185">Reference proteome</keyword>